<feature type="chain" id="PRO_5022763702" evidence="1">
    <location>
        <begin position="18"/>
        <end position="182"/>
    </location>
</feature>
<protein>
    <submittedName>
        <fullName evidence="2">Uncharacterized protein</fullName>
    </submittedName>
</protein>
<name>A0A5B0P240_PUCGR</name>
<organism evidence="2 3">
    <name type="scientific">Puccinia graminis f. sp. tritici</name>
    <dbReference type="NCBI Taxonomy" id="56615"/>
    <lineage>
        <taxon>Eukaryota</taxon>
        <taxon>Fungi</taxon>
        <taxon>Dikarya</taxon>
        <taxon>Basidiomycota</taxon>
        <taxon>Pucciniomycotina</taxon>
        <taxon>Pucciniomycetes</taxon>
        <taxon>Pucciniales</taxon>
        <taxon>Pucciniaceae</taxon>
        <taxon>Puccinia</taxon>
    </lineage>
</organism>
<reference evidence="2 3" key="1">
    <citation type="submission" date="2019-05" db="EMBL/GenBank/DDBJ databases">
        <title>Emergence of the Ug99 lineage of the wheat stem rust pathogen through somatic hybridization.</title>
        <authorList>
            <person name="Li F."/>
            <person name="Upadhyaya N.M."/>
            <person name="Sperschneider J."/>
            <person name="Matny O."/>
            <person name="Nguyen-Phuc H."/>
            <person name="Mago R."/>
            <person name="Raley C."/>
            <person name="Miller M.E."/>
            <person name="Silverstein K.A.T."/>
            <person name="Henningsen E."/>
            <person name="Hirsch C.D."/>
            <person name="Visser B."/>
            <person name="Pretorius Z.A."/>
            <person name="Steffenson B.J."/>
            <person name="Schwessinger B."/>
            <person name="Dodds P.N."/>
            <person name="Figueroa M."/>
        </authorList>
    </citation>
    <scope>NUCLEOTIDE SEQUENCE [LARGE SCALE GENOMIC DNA]</scope>
    <source>
        <strain evidence="2">21-0</strain>
    </source>
</reference>
<dbReference type="AlphaFoldDB" id="A0A5B0P240"/>
<accession>A0A5B0P240</accession>
<sequence>MSLVLNCVVTLVLPSWGLELRPYTGYSLRPGSASPFDYPLSNYRSSTRLSSSQRSSSLAYPPRLSTSRPVFSTIFSTIFTTIFTTMASSILQFFSNRPGIGRPPIKYVRGFKLSLASRIFLIDPLWIIQTDLNSHWPTSHELALHLNALVSAIRLDPLLVQSAGQLLARFIILTTSSMLLSW</sequence>
<dbReference type="Proteomes" id="UP000324748">
    <property type="component" value="Unassembled WGS sequence"/>
</dbReference>
<keyword evidence="3" id="KW-1185">Reference proteome</keyword>
<comment type="caution">
    <text evidence="2">The sequence shown here is derived from an EMBL/GenBank/DDBJ whole genome shotgun (WGS) entry which is preliminary data.</text>
</comment>
<evidence type="ECO:0000313" key="3">
    <source>
        <dbReference type="Proteomes" id="UP000324748"/>
    </source>
</evidence>
<evidence type="ECO:0000313" key="2">
    <source>
        <dbReference type="EMBL" id="KAA1094784.1"/>
    </source>
</evidence>
<gene>
    <name evidence="2" type="ORF">PGT21_029987</name>
</gene>
<dbReference type="EMBL" id="VSWC01000079">
    <property type="protein sequence ID" value="KAA1094784.1"/>
    <property type="molecule type" value="Genomic_DNA"/>
</dbReference>
<feature type="signal peptide" evidence="1">
    <location>
        <begin position="1"/>
        <end position="17"/>
    </location>
</feature>
<proteinExistence type="predicted"/>
<keyword evidence="1" id="KW-0732">Signal</keyword>
<evidence type="ECO:0000256" key="1">
    <source>
        <dbReference type="SAM" id="SignalP"/>
    </source>
</evidence>